<reference evidence="1 2" key="1">
    <citation type="submission" date="2014-10" db="EMBL/GenBank/DDBJ databases">
        <title>Draft genome of the hookworm Ancylostoma caninum.</title>
        <authorList>
            <person name="Mitreva M."/>
        </authorList>
    </citation>
    <scope>NUCLEOTIDE SEQUENCE [LARGE SCALE GENOMIC DNA]</scope>
    <source>
        <strain evidence="1 2">Baltimore</strain>
    </source>
</reference>
<dbReference type="EMBL" id="JOJR01000046">
    <property type="protein sequence ID" value="RCN48491.1"/>
    <property type="molecule type" value="Genomic_DNA"/>
</dbReference>
<sequence>MGEPLYTPAKTGTKCDPAKKHCAKAIKGGECQDDKVKDTEGLCFTKLKEVPRATPPSN</sequence>
<evidence type="ECO:0000313" key="2">
    <source>
        <dbReference type="Proteomes" id="UP000252519"/>
    </source>
</evidence>
<dbReference type="Proteomes" id="UP000252519">
    <property type="component" value="Unassembled WGS sequence"/>
</dbReference>
<evidence type="ECO:0000313" key="1">
    <source>
        <dbReference type="EMBL" id="RCN48491.1"/>
    </source>
</evidence>
<dbReference type="OrthoDB" id="5872317at2759"/>
<accession>A0A368GVW3</accession>
<gene>
    <name evidence="1" type="ORF">ANCCAN_05487</name>
</gene>
<protein>
    <submittedName>
        <fullName evidence="1">Uncharacterized protein</fullName>
    </submittedName>
</protein>
<organism evidence="1 2">
    <name type="scientific">Ancylostoma caninum</name>
    <name type="common">Dog hookworm</name>
    <dbReference type="NCBI Taxonomy" id="29170"/>
    <lineage>
        <taxon>Eukaryota</taxon>
        <taxon>Metazoa</taxon>
        <taxon>Ecdysozoa</taxon>
        <taxon>Nematoda</taxon>
        <taxon>Chromadorea</taxon>
        <taxon>Rhabditida</taxon>
        <taxon>Rhabditina</taxon>
        <taxon>Rhabditomorpha</taxon>
        <taxon>Strongyloidea</taxon>
        <taxon>Ancylostomatidae</taxon>
        <taxon>Ancylostomatinae</taxon>
        <taxon>Ancylostoma</taxon>
    </lineage>
</organism>
<keyword evidence="2" id="KW-1185">Reference proteome</keyword>
<comment type="caution">
    <text evidence="1">The sequence shown here is derived from an EMBL/GenBank/DDBJ whole genome shotgun (WGS) entry which is preliminary data.</text>
</comment>
<name>A0A368GVW3_ANCCA</name>
<dbReference type="AlphaFoldDB" id="A0A368GVW3"/>
<proteinExistence type="predicted"/>